<protein>
    <submittedName>
        <fullName evidence="1">PIG-L family deacetylase</fullName>
    </submittedName>
</protein>
<organism evidence="1 2">
    <name type="scientific">Microvirga mediterraneensis</name>
    <dbReference type="NCBI Taxonomy" id="2754695"/>
    <lineage>
        <taxon>Bacteria</taxon>
        <taxon>Pseudomonadati</taxon>
        <taxon>Pseudomonadota</taxon>
        <taxon>Alphaproteobacteria</taxon>
        <taxon>Hyphomicrobiales</taxon>
        <taxon>Methylobacteriaceae</taxon>
        <taxon>Microvirga</taxon>
    </lineage>
</organism>
<dbReference type="SUPFAM" id="SSF52317">
    <property type="entry name" value="Class I glutamine amidotransferase-like"/>
    <property type="match status" value="1"/>
</dbReference>
<accession>A0A838BK08</accession>
<gene>
    <name evidence="1" type="ORF">H0S73_05750</name>
</gene>
<reference evidence="1 2" key="1">
    <citation type="submission" date="2020-07" db="EMBL/GenBank/DDBJ databases">
        <title>Draft genome and description of Microvirga mediterraneensis Marseille-Q2068 sp. nov.</title>
        <authorList>
            <person name="Boxberger M."/>
        </authorList>
    </citation>
    <scope>NUCLEOTIDE SEQUENCE [LARGE SCALE GENOMIC DNA]</scope>
    <source>
        <strain evidence="1 2">Marseille-Q2068</strain>
    </source>
</reference>
<dbReference type="AlphaFoldDB" id="A0A838BK08"/>
<dbReference type="Proteomes" id="UP000572984">
    <property type="component" value="Unassembled WGS sequence"/>
</dbReference>
<evidence type="ECO:0000313" key="1">
    <source>
        <dbReference type="EMBL" id="MBA1155641.1"/>
    </source>
</evidence>
<sequence>MRPNANKRTRRPPLPDDHSRLARAVHQPALVRLHRALSRLPSVVTVMNTGAHPDDEHNGLLAALRFAYGMRIVVACSTRGEGGQNALGPERGGALGVLRTAEMEESARRIDADVAWLGHGPDDPVHDFGFSKNGDDTLRRWGEERIVERLVRAYRRYRPDIVLPTFLDVPGQHGHHRAMTRAAETALALAADPSAFPEQNLAPWQVSKFYLPAWSGASYAYDDEVPPPPTTLSVRISGGDAVTGLAYRQLGEWSRAAHASQGMGMWRDDPVDQWSLHLKLRAGGDPGPEQDIRDHLPAGLGDLATQPGVTDAAGAVLREAQAYLDAAVAAFPDRERIGAALGAAARLIEGARTGMDRPVLDRLGHRLDRKLREIDAALFEAHVKAARAVFQGASHPGAEMALDVAVDAPGLADLAITPRLPDGMEAAEASRDPGRARYAIAVPETTPHTGNYPEAFDPMGGNGPAGIRIAGTLHGRRIGIDLDPEAPFTIGPQQSLSVDPTVAVVRMGEPASGIRVRAVGANPTDWQVPQGWSVRRQDGDWMINPPHAVEPGMSRLVPMVEGRPASSVQTIAYPHIRPASFVAPAEFKVLTLDVTLPQGARIGYVGGGSDNVGQHMRRLGLDVTDLAEGDLKDSSLSAFTTIVIGIFAFGLRRDLQAAAERLHGFVEEGGHLVTLYHRPTDGWDPDRTPPRRLAIGSPSLRWRVTDPAAPVTILKPDHPLLKGPNRIEAGDWQGWDKERGLYFAADYDPAYEELLSLNDPGEDPLKGSLISARIGRGRHTHVALVLHHQLDKLVPGAFRLLANLVQPA</sequence>
<comment type="caution">
    <text evidence="1">The sequence shown here is derived from an EMBL/GenBank/DDBJ whole genome shotgun (WGS) entry which is preliminary data.</text>
</comment>
<name>A0A838BK08_9HYPH</name>
<dbReference type="EMBL" id="JACDXJ010000001">
    <property type="protein sequence ID" value="MBA1155641.1"/>
    <property type="molecule type" value="Genomic_DNA"/>
</dbReference>
<evidence type="ECO:0000313" key="2">
    <source>
        <dbReference type="Proteomes" id="UP000572984"/>
    </source>
</evidence>
<dbReference type="InterPro" id="IPR029062">
    <property type="entry name" value="Class_I_gatase-like"/>
</dbReference>
<proteinExistence type="predicted"/>
<dbReference type="Gene3D" id="3.40.50.10320">
    <property type="entry name" value="LmbE-like"/>
    <property type="match status" value="1"/>
</dbReference>
<dbReference type="InterPro" id="IPR024078">
    <property type="entry name" value="LmbE-like_dom_sf"/>
</dbReference>
<keyword evidence="2" id="KW-1185">Reference proteome</keyword>
<dbReference type="SUPFAM" id="SSF102588">
    <property type="entry name" value="LmbE-like"/>
    <property type="match status" value="1"/>
</dbReference>
<dbReference type="Pfam" id="PF02585">
    <property type="entry name" value="PIG-L"/>
    <property type="match status" value="1"/>
</dbReference>
<dbReference type="InterPro" id="IPR003737">
    <property type="entry name" value="GlcNAc_PI_deacetylase-related"/>
</dbReference>